<dbReference type="AlphaFoldDB" id="A0A7C9PPA2"/>
<reference evidence="2 3" key="1">
    <citation type="journal article" date="2014" name="Int. J. Syst. Evol. Microbiol.">
        <title>Description of Galbitalea soli gen. nov., sp. nov., and Frondihabitans sucicola sp. nov.</title>
        <authorList>
            <person name="Kim S.J."/>
            <person name="Lim J.M."/>
            <person name="Ahn J.H."/>
            <person name="Weon H.Y."/>
            <person name="Hamada M."/>
            <person name="Suzuki K."/>
            <person name="Ahn T.Y."/>
            <person name="Kwon S.W."/>
        </authorList>
    </citation>
    <scope>NUCLEOTIDE SEQUENCE [LARGE SCALE GENOMIC DNA]</scope>
    <source>
        <strain evidence="2 3">NBRC 108727</strain>
    </source>
</reference>
<evidence type="ECO:0000313" key="2">
    <source>
        <dbReference type="EMBL" id="NEM92150.1"/>
    </source>
</evidence>
<gene>
    <name evidence="2" type="ORF">G3T37_12375</name>
</gene>
<feature type="transmembrane region" description="Helical" evidence="1">
    <location>
        <begin position="45"/>
        <end position="65"/>
    </location>
</feature>
<accession>A0A7C9PPA2</accession>
<keyword evidence="3" id="KW-1185">Reference proteome</keyword>
<evidence type="ECO:0000256" key="1">
    <source>
        <dbReference type="SAM" id="Phobius"/>
    </source>
</evidence>
<comment type="caution">
    <text evidence="2">The sequence shown here is derived from an EMBL/GenBank/DDBJ whole genome shotgun (WGS) entry which is preliminary data.</text>
</comment>
<keyword evidence="1" id="KW-0472">Membrane</keyword>
<evidence type="ECO:0000313" key="3">
    <source>
        <dbReference type="Proteomes" id="UP000479756"/>
    </source>
</evidence>
<feature type="transmembrane region" description="Helical" evidence="1">
    <location>
        <begin position="17"/>
        <end position="39"/>
    </location>
</feature>
<organism evidence="2 3">
    <name type="scientific">Galbitalea soli</name>
    <dbReference type="NCBI Taxonomy" id="1268042"/>
    <lineage>
        <taxon>Bacteria</taxon>
        <taxon>Bacillati</taxon>
        <taxon>Actinomycetota</taxon>
        <taxon>Actinomycetes</taxon>
        <taxon>Micrococcales</taxon>
        <taxon>Microbacteriaceae</taxon>
        <taxon>Galbitalea</taxon>
    </lineage>
</organism>
<dbReference type="RefSeq" id="WP_163474211.1">
    <property type="nucleotide sequence ID" value="NZ_JAAGWZ010000004.1"/>
</dbReference>
<protein>
    <submittedName>
        <fullName evidence="2">Uncharacterized protein</fullName>
    </submittedName>
</protein>
<keyword evidence="1" id="KW-0812">Transmembrane</keyword>
<dbReference type="EMBL" id="JAAGWZ010000004">
    <property type="protein sequence ID" value="NEM92150.1"/>
    <property type="molecule type" value="Genomic_DNA"/>
</dbReference>
<proteinExistence type="predicted"/>
<keyword evidence="1" id="KW-1133">Transmembrane helix</keyword>
<sequence length="177" mass="19428">MPTTDTLAVVVRPKRSLLTTAVVTYVAITVPVFAVAYWYTAAVGGWEWILVLHILLALACLATLLRQTRVFAAVSGELVSGNGIFSRTQSVPRSAIARVVLARVYARDSSERTIQLVALDAGGRCLFRLRGQYWAREDLDTFAGAIGCQVVHAGAPLSQGEFFTTYPGSRYWFERGR</sequence>
<dbReference type="Proteomes" id="UP000479756">
    <property type="component" value="Unassembled WGS sequence"/>
</dbReference>
<name>A0A7C9PPA2_9MICO</name>